<feature type="compositionally biased region" description="Gly residues" evidence="1">
    <location>
        <begin position="213"/>
        <end position="226"/>
    </location>
</feature>
<dbReference type="Proteomes" id="UP001430356">
    <property type="component" value="Unassembled WGS sequence"/>
</dbReference>
<feature type="compositionally biased region" description="Polar residues" evidence="1">
    <location>
        <begin position="837"/>
        <end position="854"/>
    </location>
</feature>
<organism evidence="3 4">
    <name type="scientific">Novymonas esmeraldas</name>
    <dbReference type="NCBI Taxonomy" id="1808958"/>
    <lineage>
        <taxon>Eukaryota</taxon>
        <taxon>Discoba</taxon>
        <taxon>Euglenozoa</taxon>
        <taxon>Kinetoplastea</taxon>
        <taxon>Metakinetoplastina</taxon>
        <taxon>Trypanosomatida</taxon>
        <taxon>Trypanosomatidae</taxon>
        <taxon>Novymonas</taxon>
    </lineage>
</organism>
<dbReference type="Pfam" id="PF00069">
    <property type="entry name" value="Pkinase"/>
    <property type="match status" value="1"/>
</dbReference>
<evidence type="ECO:0000313" key="3">
    <source>
        <dbReference type="EMBL" id="KAK7194344.1"/>
    </source>
</evidence>
<keyword evidence="4" id="KW-1185">Reference proteome</keyword>
<feature type="region of interest" description="Disordered" evidence="1">
    <location>
        <begin position="499"/>
        <end position="566"/>
    </location>
</feature>
<dbReference type="InterPro" id="IPR053235">
    <property type="entry name" value="Ser_Thr_kinase"/>
</dbReference>
<comment type="caution">
    <text evidence="3">The sequence shown here is derived from an EMBL/GenBank/DDBJ whole genome shotgun (WGS) entry which is preliminary data.</text>
</comment>
<feature type="region of interest" description="Disordered" evidence="1">
    <location>
        <begin position="596"/>
        <end position="635"/>
    </location>
</feature>
<dbReference type="InterPro" id="IPR011009">
    <property type="entry name" value="Kinase-like_dom_sf"/>
</dbReference>
<keyword evidence="3" id="KW-0418">Kinase</keyword>
<dbReference type="SMART" id="SM00220">
    <property type="entry name" value="S_TKc"/>
    <property type="match status" value="1"/>
</dbReference>
<keyword evidence="3" id="KW-0808">Transferase</keyword>
<reference evidence="3 4" key="1">
    <citation type="journal article" date="2021" name="MBio">
        <title>A New Model Trypanosomatid, Novymonas esmeraldas: Genomic Perception of Its 'Candidatus Pandoraea novymonadis' Endosymbiont.</title>
        <authorList>
            <person name="Zakharova A."/>
            <person name="Saura A."/>
            <person name="Butenko A."/>
            <person name="Podesvova L."/>
            <person name="Warmusova S."/>
            <person name="Kostygov A.Y."/>
            <person name="Nenarokova A."/>
            <person name="Lukes J."/>
            <person name="Opperdoes F.R."/>
            <person name="Yurchenko V."/>
        </authorList>
    </citation>
    <scope>NUCLEOTIDE SEQUENCE [LARGE SCALE GENOMIC DNA]</scope>
    <source>
        <strain evidence="3 4">E262AT.01</strain>
    </source>
</reference>
<feature type="compositionally biased region" description="Basic and acidic residues" evidence="1">
    <location>
        <begin position="1"/>
        <end position="43"/>
    </location>
</feature>
<dbReference type="AlphaFoldDB" id="A0AAW0ELS5"/>
<dbReference type="GO" id="GO:0005737">
    <property type="term" value="C:cytoplasm"/>
    <property type="evidence" value="ECO:0007669"/>
    <property type="project" value="TreeGrafter"/>
</dbReference>
<dbReference type="GO" id="GO:0005524">
    <property type="term" value="F:ATP binding"/>
    <property type="evidence" value="ECO:0007669"/>
    <property type="project" value="InterPro"/>
</dbReference>
<dbReference type="Gene3D" id="1.10.510.10">
    <property type="entry name" value="Transferase(Phosphotransferase) domain 1"/>
    <property type="match status" value="1"/>
</dbReference>
<feature type="region of interest" description="Disordered" evidence="1">
    <location>
        <begin position="834"/>
        <end position="857"/>
    </location>
</feature>
<evidence type="ECO:0000256" key="1">
    <source>
        <dbReference type="SAM" id="MobiDB-lite"/>
    </source>
</evidence>
<sequence length="1099" mass="114730">MGCTGSKDRHGALHGGDKGEAGAEGRLRRGKKGDAARREKEANGKANGRAGAGAGAGGGGGGGIAAFRPDDETARLYYEQVMELRRVAVAQGILPALPNSGVATQNTSASCNAATQDGGGGGGEASHAIERRRGSLTTPERTDAPLSCAPRTHTVYQCQPLAGDTTVAKGMYSSVHLARLSVFTGLSAEATNATAPRYAPMRRGNASSSAAAGTGGGGGGGGGGGDRSSVSFSTDVISVHSGGSSEAALPAAPMALVVATSSSAVPQPACSSVAHYMIAMKEVMLYGGYSTAVVQEQVRLEVRRWTRLSAYVPRLLRCYQIEYVSADGASTAVPDACCQHYAGLDNGGAGGGGTTRAGEHKKTLSGSGTFLLSSLSGRRPSSNPATPQLDAAGGAPQKLRLYLEYARYGTLRGFQVREMPERFQQRRLHELTARAYMRDVLLALLQLHDAGEVQYDLCAKAVFLHKPLQSVYYTLFPAYISDLPTGDIAGVTPSQLGKALGLLDPPPPPPPGSAAGVHQQRRNPRNEPICDGSPPPLRHNGGGDGGAEQSPNTMAATPPAGCHGSADAHATREVSMFVHDASCAQQMSVVDIHASGTFSGHHHHRDATAVSSPERRNGGAAPLGRGSPLLPGSAAFSGSPLEVRSIASPSRTLSIGDGAMRGGVASSGSPTRGHLHTVVKSPPGHGSLARQARGSVGSIRAAGTSEVGGDDGAGPRRFHDSYCRYMDEFDFKRTSDDEPIPFPTPHEGVGAQADADMLAATQIPEEPRETQPMRVVPLQRSSLGGIAIVSPDLYVMKPVEAPLLDMRGRLPLLLAPSTSPAAFLCGCPQHQRAVTHGSPSTATLASTGSPNTTAAAPPAILSAGTTTCDAAGALGRGRGGAPLVKLNHTAAIRRALAFADSDRLEDVPIHKYVTVTHAAPEVLHRRLFSPASDMYAFAMTFLELVSDDGVVMEECLPADLPQPLTRRDKDAFDVRLTENLDRWYQARIAAMRQNYEAVCKEQELPESISPRAGPVVVRLPPHLSDECRNMLRWCLQSDASKRPTAAELLRTRYFMLGDWIAAPTAAGGKGTRMPEAPWLSSITFDAAAKAAGLPALRGG</sequence>
<proteinExistence type="predicted"/>
<accession>A0AAW0ELS5</accession>
<protein>
    <submittedName>
        <fullName evidence="3">Protein tyrosine kinase/Protein kinase domain containing protein</fullName>
    </submittedName>
</protein>
<name>A0AAW0ELS5_9TRYP</name>
<feature type="region of interest" description="Disordered" evidence="1">
    <location>
        <begin position="1"/>
        <end position="61"/>
    </location>
</feature>
<dbReference type="EMBL" id="JAECZO010000035">
    <property type="protein sequence ID" value="KAK7194344.1"/>
    <property type="molecule type" value="Genomic_DNA"/>
</dbReference>
<dbReference type="PANTHER" id="PTHR24361">
    <property type="entry name" value="MITOGEN-ACTIVATED KINASE KINASE KINASE"/>
    <property type="match status" value="1"/>
</dbReference>
<dbReference type="SUPFAM" id="SSF56112">
    <property type="entry name" value="Protein kinase-like (PK-like)"/>
    <property type="match status" value="2"/>
</dbReference>
<gene>
    <name evidence="3" type="ORF">NESM_000349700</name>
</gene>
<dbReference type="GO" id="GO:0004674">
    <property type="term" value="F:protein serine/threonine kinase activity"/>
    <property type="evidence" value="ECO:0007669"/>
    <property type="project" value="TreeGrafter"/>
</dbReference>
<feature type="domain" description="Protein kinase" evidence="2">
    <location>
        <begin position="341"/>
        <end position="1054"/>
    </location>
</feature>
<feature type="region of interest" description="Disordered" evidence="1">
    <location>
        <begin position="113"/>
        <end position="147"/>
    </location>
</feature>
<feature type="compositionally biased region" description="Gly residues" evidence="1">
    <location>
        <begin position="50"/>
        <end position="61"/>
    </location>
</feature>
<feature type="region of interest" description="Disordered" evidence="1">
    <location>
        <begin position="652"/>
        <end position="690"/>
    </location>
</feature>
<feature type="region of interest" description="Disordered" evidence="1">
    <location>
        <begin position="197"/>
        <end position="227"/>
    </location>
</feature>
<dbReference type="InterPro" id="IPR000719">
    <property type="entry name" value="Prot_kinase_dom"/>
</dbReference>
<evidence type="ECO:0000313" key="4">
    <source>
        <dbReference type="Proteomes" id="UP001430356"/>
    </source>
</evidence>
<evidence type="ECO:0000259" key="2">
    <source>
        <dbReference type="SMART" id="SM00220"/>
    </source>
</evidence>